<dbReference type="InterPro" id="IPR010982">
    <property type="entry name" value="Lambda_DNA-bd_dom_sf"/>
</dbReference>
<dbReference type="Pfam" id="PF13560">
    <property type="entry name" value="HTH_31"/>
    <property type="match status" value="1"/>
</dbReference>
<dbReference type="SUPFAM" id="SSF47413">
    <property type="entry name" value="lambda repressor-like DNA-binding domains"/>
    <property type="match status" value="1"/>
</dbReference>
<dbReference type="SMART" id="SM00530">
    <property type="entry name" value="HTH_XRE"/>
    <property type="match status" value="1"/>
</dbReference>
<dbReference type="PANTHER" id="PTHR35010:SF2">
    <property type="entry name" value="BLL4672 PROTEIN"/>
    <property type="match status" value="1"/>
</dbReference>
<name>A0ABQ4BGB2_9ACTN</name>
<gene>
    <name evidence="2" type="ORF">Apa02nite_057380</name>
</gene>
<evidence type="ECO:0000313" key="3">
    <source>
        <dbReference type="Proteomes" id="UP000624709"/>
    </source>
</evidence>
<accession>A0ABQ4BGB2</accession>
<comment type="caution">
    <text evidence="2">The sequence shown here is derived from an EMBL/GenBank/DDBJ whole genome shotgun (WGS) entry which is preliminary data.</text>
</comment>
<proteinExistence type="predicted"/>
<dbReference type="PROSITE" id="PS50943">
    <property type="entry name" value="HTH_CROC1"/>
    <property type="match status" value="1"/>
</dbReference>
<dbReference type="PANTHER" id="PTHR35010">
    <property type="entry name" value="BLL4672 PROTEIN-RELATED"/>
    <property type="match status" value="1"/>
</dbReference>
<organism evidence="2 3">
    <name type="scientific">Actinoplanes palleronii</name>
    <dbReference type="NCBI Taxonomy" id="113570"/>
    <lineage>
        <taxon>Bacteria</taxon>
        <taxon>Bacillati</taxon>
        <taxon>Actinomycetota</taxon>
        <taxon>Actinomycetes</taxon>
        <taxon>Micromonosporales</taxon>
        <taxon>Micromonosporaceae</taxon>
        <taxon>Actinoplanes</taxon>
    </lineage>
</organism>
<dbReference type="RefSeq" id="WP_203827767.1">
    <property type="nucleotide sequence ID" value="NZ_BAAATY010000040.1"/>
</dbReference>
<dbReference type="InterPro" id="IPR041413">
    <property type="entry name" value="MLTR_LBD"/>
</dbReference>
<dbReference type="Gene3D" id="1.10.260.40">
    <property type="entry name" value="lambda repressor-like DNA-binding domains"/>
    <property type="match status" value="1"/>
</dbReference>
<dbReference type="CDD" id="cd00093">
    <property type="entry name" value="HTH_XRE"/>
    <property type="match status" value="1"/>
</dbReference>
<dbReference type="Proteomes" id="UP000624709">
    <property type="component" value="Unassembled WGS sequence"/>
</dbReference>
<feature type="domain" description="HTH cro/C1-type" evidence="1">
    <location>
        <begin position="39"/>
        <end position="86"/>
    </location>
</feature>
<evidence type="ECO:0000313" key="2">
    <source>
        <dbReference type="EMBL" id="GIE69630.1"/>
    </source>
</evidence>
<sequence>MQSERGGRGELADFLRTRRARLRPEDVGLVSYGPRRVPGLRREELAQLAGVSPIYYTRLEQGQSANASESVIDAIARALALTDDERTYLHELARPRPAKRRRPQRTEAARRGVERLITAMRDVPALVLGRHSEVLAWNELGHLLFAGHVDRAAPNRPADRPNLTRMLFLDPHTRELYRRWDEEASRAVASLRVAAGRYSDDAALTALVGELIVKSPEFAACWAEHPVQVCGAGTKLLHHPVVGDLELDYEALHLPDDDGHRVLTYTPAPGSSHEAALQLLTASARVAADNRRVTETMRRGEPAI</sequence>
<dbReference type="InterPro" id="IPR001387">
    <property type="entry name" value="Cro/C1-type_HTH"/>
</dbReference>
<dbReference type="EMBL" id="BOMS01000090">
    <property type="protein sequence ID" value="GIE69630.1"/>
    <property type="molecule type" value="Genomic_DNA"/>
</dbReference>
<evidence type="ECO:0000259" key="1">
    <source>
        <dbReference type="PROSITE" id="PS50943"/>
    </source>
</evidence>
<protein>
    <submittedName>
        <fullName evidence="2">Transcriptional regulator</fullName>
    </submittedName>
</protein>
<dbReference type="Gene3D" id="3.30.450.180">
    <property type="match status" value="1"/>
</dbReference>
<keyword evidence="3" id="KW-1185">Reference proteome</keyword>
<dbReference type="Pfam" id="PF17765">
    <property type="entry name" value="MLTR_LBD"/>
    <property type="match status" value="1"/>
</dbReference>
<reference evidence="2 3" key="1">
    <citation type="submission" date="2021-01" db="EMBL/GenBank/DDBJ databases">
        <title>Whole genome shotgun sequence of Actinoplanes palleronii NBRC 14916.</title>
        <authorList>
            <person name="Komaki H."/>
            <person name="Tamura T."/>
        </authorList>
    </citation>
    <scope>NUCLEOTIDE SEQUENCE [LARGE SCALE GENOMIC DNA]</scope>
    <source>
        <strain evidence="2 3">NBRC 14916</strain>
    </source>
</reference>